<dbReference type="PANTHER" id="PTHR11795:SF445">
    <property type="entry name" value="AMINO ACID ABC TRANSPORTER PERMEASE PROTEIN"/>
    <property type="match status" value="1"/>
</dbReference>
<feature type="transmembrane region" description="Helical" evidence="9">
    <location>
        <begin position="182"/>
        <end position="203"/>
    </location>
</feature>
<feature type="transmembrane region" description="Helical" evidence="9">
    <location>
        <begin position="262"/>
        <end position="281"/>
    </location>
</feature>
<comment type="caution">
    <text evidence="10">The sequence shown here is derived from an EMBL/GenBank/DDBJ whole genome shotgun (WGS) entry which is preliminary data.</text>
</comment>
<evidence type="ECO:0000256" key="8">
    <source>
        <dbReference type="ARBA" id="ARBA00037998"/>
    </source>
</evidence>
<dbReference type="Pfam" id="PF02653">
    <property type="entry name" value="BPD_transp_2"/>
    <property type="match status" value="1"/>
</dbReference>
<evidence type="ECO:0000256" key="9">
    <source>
        <dbReference type="SAM" id="Phobius"/>
    </source>
</evidence>
<dbReference type="InterPro" id="IPR001851">
    <property type="entry name" value="ABC_transp_permease"/>
</dbReference>
<dbReference type="InterPro" id="IPR052157">
    <property type="entry name" value="BCAA_transport_permease"/>
</dbReference>
<dbReference type="EMBL" id="DTMF01000270">
    <property type="protein sequence ID" value="HGF34911.1"/>
    <property type="molecule type" value="Genomic_DNA"/>
</dbReference>
<keyword evidence="4 9" id="KW-0812">Transmembrane</keyword>
<evidence type="ECO:0000313" key="10">
    <source>
        <dbReference type="EMBL" id="HGF34911.1"/>
    </source>
</evidence>
<feature type="transmembrane region" description="Helical" evidence="9">
    <location>
        <begin position="6"/>
        <end position="28"/>
    </location>
</feature>
<feature type="transmembrane region" description="Helical" evidence="9">
    <location>
        <begin position="209"/>
        <end position="229"/>
    </location>
</feature>
<comment type="similarity">
    <text evidence="8">Belongs to the binding-protein-dependent transport system permease family. LivHM subfamily.</text>
</comment>
<keyword evidence="6 9" id="KW-1133">Transmembrane helix</keyword>
<evidence type="ECO:0000256" key="2">
    <source>
        <dbReference type="ARBA" id="ARBA00022448"/>
    </source>
</evidence>
<feature type="transmembrane region" description="Helical" evidence="9">
    <location>
        <begin position="139"/>
        <end position="161"/>
    </location>
</feature>
<dbReference type="AlphaFoldDB" id="A0A7C3ZCY7"/>
<keyword evidence="7 9" id="KW-0472">Membrane</keyword>
<dbReference type="GO" id="GO:0006865">
    <property type="term" value="P:amino acid transport"/>
    <property type="evidence" value="ECO:0007669"/>
    <property type="project" value="UniProtKB-KW"/>
</dbReference>
<name>A0A7C3ZCY7_9BACT</name>
<evidence type="ECO:0000256" key="4">
    <source>
        <dbReference type="ARBA" id="ARBA00022692"/>
    </source>
</evidence>
<reference evidence="10" key="1">
    <citation type="journal article" date="2020" name="mSystems">
        <title>Genome- and Community-Level Interaction Insights into Carbon Utilization and Element Cycling Functions of Hydrothermarchaeota in Hydrothermal Sediment.</title>
        <authorList>
            <person name="Zhou Z."/>
            <person name="Liu Y."/>
            <person name="Xu W."/>
            <person name="Pan J."/>
            <person name="Luo Z.H."/>
            <person name="Li M."/>
        </authorList>
    </citation>
    <scope>NUCLEOTIDE SEQUENCE [LARGE SCALE GENOMIC DNA]</scope>
    <source>
        <strain evidence="10">SpSt-897</strain>
    </source>
</reference>
<feature type="transmembrane region" description="Helical" evidence="9">
    <location>
        <begin position="94"/>
        <end position="119"/>
    </location>
</feature>
<keyword evidence="5" id="KW-0029">Amino-acid transport</keyword>
<evidence type="ECO:0000256" key="3">
    <source>
        <dbReference type="ARBA" id="ARBA00022475"/>
    </source>
</evidence>
<dbReference type="PANTHER" id="PTHR11795">
    <property type="entry name" value="BRANCHED-CHAIN AMINO ACID TRANSPORT SYSTEM PERMEASE PROTEIN LIVH"/>
    <property type="match status" value="1"/>
</dbReference>
<keyword evidence="2" id="KW-0813">Transport</keyword>
<keyword evidence="3" id="KW-1003">Cell membrane</keyword>
<protein>
    <submittedName>
        <fullName evidence="10">Branched-chain amino acid ABC transporter permease</fullName>
    </submittedName>
</protein>
<comment type="subcellular location">
    <subcellularLocation>
        <location evidence="1">Cell membrane</location>
        <topology evidence="1">Multi-pass membrane protein</topology>
    </subcellularLocation>
</comment>
<dbReference type="GO" id="GO:0005886">
    <property type="term" value="C:plasma membrane"/>
    <property type="evidence" value="ECO:0007669"/>
    <property type="project" value="UniProtKB-SubCell"/>
</dbReference>
<evidence type="ECO:0000256" key="7">
    <source>
        <dbReference type="ARBA" id="ARBA00023136"/>
    </source>
</evidence>
<sequence length="285" mass="30566">MIFAQILISGFSLGSFYALIALGFSLIFGVTHAFNLAHGELILLSGYLAYYLWKFSGASPYWAVPVCLVVMPGAALLLNLLLRGVKAPFELNSLVITFGLALFLQNLMLWGFSADYRLIQPEMGRFLEAPGLRITETQVMLLLLSLAATGLTHWTLHHTFLGKALRAAIQDRRAALLAGINVRRMGLVAFGFGGMLIGVAGPLYAQTMYLYPAGGLEATLTAVVITIFAGVGRTRAILAGGWLLGVAESLATFLLGAGWRELVSAVLLIGLLIFRPHGILAKGEG</sequence>
<feature type="transmembrane region" description="Helical" evidence="9">
    <location>
        <begin position="236"/>
        <end position="256"/>
    </location>
</feature>
<feature type="transmembrane region" description="Helical" evidence="9">
    <location>
        <begin position="59"/>
        <end position="82"/>
    </location>
</feature>
<proteinExistence type="inferred from homology"/>
<dbReference type="GO" id="GO:0022857">
    <property type="term" value="F:transmembrane transporter activity"/>
    <property type="evidence" value="ECO:0007669"/>
    <property type="project" value="InterPro"/>
</dbReference>
<evidence type="ECO:0000256" key="6">
    <source>
        <dbReference type="ARBA" id="ARBA00022989"/>
    </source>
</evidence>
<evidence type="ECO:0000256" key="5">
    <source>
        <dbReference type="ARBA" id="ARBA00022970"/>
    </source>
</evidence>
<evidence type="ECO:0000256" key="1">
    <source>
        <dbReference type="ARBA" id="ARBA00004651"/>
    </source>
</evidence>
<accession>A0A7C3ZCY7</accession>
<dbReference type="CDD" id="cd06582">
    <property type="entry name" value="TM_PBP1_LivH_like"/>
    <property type="match status" value="1"/>
</dbReference>
<gene>
    <name evidence="10" type="ORF">ENW96_11095</name>
</gene>
<organism evidence="10">
    <name type="scientific">Desulfobacca acetoxidans</name>
    <dbReference type="NCBI Taxonomy" id="60893"/>
    <lineage>
        <taxon>Bacteria</taxon>
        <taxon>Pseudomonadati</taxon>
        <taxon>Thermodesulfobacteriota</taxon>
        <taxon>Desulfobaccia</taxon>
        <taxon>Desulfobaccales</taxon>
        <taxon>Desulfobaccaceae</taxon>
        <taxon>Desulfobacca</taxon>
    </lineage>
</organism>